<accession>A0A814QSQ3</accession>
<dbReference type="InterPro" id="IPR028082">
    <property type="entry name" value="Peripla_BP_I"/>
</dbReference>
<dbReference type="GO" id="GO:0038039">
    <property type="term" value="C:G protein-coupled receptor heterodimeric complex"/>
    <property type="evidence" value="ECO:0007669"/>
    <property type="project" value="TreeGrafter"/>
</dbReference>
<reference evidence="10" key="1">
    <citation type="submission" date="2021-02" db="EMBL/GenBank/DDBJ databases">
        <authorList>
            <person name="Nowell W R."/>
        </authorList>
    </citation>
    <scope>NUCLEOTIDE SEQUENCE</scope>
</reference>
<dbReference type="Proteomes" id="UP000663829">
    <property type="component" value="Unassembled WGS sequence"/>
</dbReference>
<evidence type="ECO:0000313" key="10">
    <source>
        <dbReference type="EMBL" id="CAF1123945.1"/>
    </source>
</evidence>
<keyword evidence="3" id="KW-1133">Transmembrane helix</keyword>
<name>A0A814QSQ3_9BILA</name>
<dbReference type="EMBL" id="CAJNOQ010006113">
    <property type="protein sequence ID" value="CAF1123945.1"/>
    <property type="molecule type" value="Genomic_DNA"/>
</dbReference>
<evidence type="ECO:0000256" key="4">
    <source>
        <dbReference type="ARBA" id="ARBA00023040"/>
    </source>
</evidence>
<evidence type="ECO:0000256" key="7">
    <source>
        <dbReference type="ARBA" id="ARBA00023180"/>
    </source>
</evidence>
<dbReference type="InterPro" id="IPR002455">
    <property type="entry name" value="GPCR3_GABA-B"/>
</dbReference>
<dbReference type="PANTHER" id="PTHR10519">
    <property type="entry name" value="GABA-B RECEPTOR"/>
    <property type="match status" value="1"/>
</dbReference>
<evidence type="ECO:0000256" key="1">
    <source>
        <dbReference type="ARBA" id="ARBA00004370"/>
    </source>
</evidence>
<keyword evidence="8" id="KW-0807">Transducer</keyword>
<dbReference type="GO" id="GO:0007214">
    <property type="term" value="P:gamma-aminobutyric acid signaling pathway"/>
    <property type="evidence" value="ECO:0007669"/>
    <property type="project" value="TreeGrafter"/>
</dbReference>
<dbReference type="InterPro" id="IPR000477">
    <property type="entry name" value="RT_dom"/>
</dbReference>
<dbReference type="InterPro" id="IPR001828">
    <property type="entry name" value="ANF_lig-bd_rcpt"/>
</dbReference>
<evidence type="ECO:0000256" key="6">
    <source>
        <dbReference type="ARBA" id="ARBA00023170"/>
    </source>
</evidence>
<protein>
    <recommendedName>
        <fullName evidence="9">Reverse transcriptase domain-containing protein</fullName>
    </recommendedName>
</protein>
<keyword evidence="5" id="KW-0472">Membrane</keyword>
<dbReference type="GO" id="GO:0004965">
    <property type="term" value="F:G protein-coupled GABA receptor activity"/>
    <property type="evidence" value="ECO:0007669"/>
    <property type="project" value="InterPro"/>
</dbReference>
<evidence type="ECO:0000259" key="9">
    <source>
        <dbReference type="PROSITE" id="PS50878"/>
    </source>
</evidence>
<evidence type="ECO:0000256" key="2">
    <source>
        <dbReference type="ARBA" id="ARBA00022692"/>
    </source>
</evidence>
<dbReference type="AlphaFoldDB" id="A0A814QSQ3"/>
<keyword evidence="7" id="KW-0325">Glycoprotein</keyword>
<dbReference type="EMBL" id="CAJOBC010006113">
    <property type="protein sequence ID" value="CAF3887455.1"/>
    <property type="molecule type" value="Genomic_DNA"/>
</dbReference>
<comment type="caution">
    <text evidence="10">The sequence shown here is derived from an EMBL/GenBank/DDBJ whole genome shotgun (WGS) entry which is preliminary data.</text>
</comment>
<dbReference type="SUPFAM" id="SSF53822">
    <property type="entry name" value="Periplasmic binding protein-like I"/>
    <property type="match status" value="1"/>
</dbReference>
<evidence type="ECO:0000256" key="3">
    <source>
        <dbReference type="ARBA" id="ARBA00022989"/>
    </source>
</evidence>
<feature type="domain" description="Reverse transcriptase" evidence="9">
    <location>
        <begin position="1"/>
        <end position="324"/>
    </location>
</feature>
<gene>
    <name evidence="10" type="ORF">GPM918_LOCUS19834</name>
    <name evidence="11" type="ORF">SRO942_LOCUS19831</name>
</gene>
<evidence type="ECO:0000256" key="5">
    <source>
        <dbReference type="ARBA" id="ARBA00023136"/>
    </source>
</evidence>
<comment type="subcellular location">
    <subcellularLocation>
        <location evidence="1">Membrane</location>
    </subcellularLocation>
</comment>
<evidence type="ECO:0000313" key="11">
    <source>
        <dbReference type="EMBL" id="CAF3887455.1"/>
    </source>
</evidence>
<keyword evidence="12" id="KW-1185">Reference proteome</keyword>
<evidence type="ECO:0000256" key="8">
    <source>
        <dbReference type="ARBA" id="ARBA00023224"/>
    </source>
</evidence>
<dbReference type="Pfam" id="PF01094">
    <property type="entry name" value="ANF_receptor"/>
    <property type="match status" value="1"/>
</dbReference>
<dbReference type="PANTHER" id="PTHR10519:SF20">
    <property type="entry name" value="G-PROTEIN COUPLED RECEPTOR 156-RELATED"/>
    <property type="match status" value="1"/>
</dbReference>
<dbReference type="PROSITE" id="PS50878">
    <property type="entry name" value="RT_POL"/>
    <property type="match status" value="1"/>
</dbReference>
<keyword evidence="6" id="KW-0675">Receptor</keyword>
<dbReference type="OrthoDB" id="5984008at2759"/>
<dbReference type="Gene3D" id="3.40.50.2300">
    <property type="match status" value="2"/>
</dbReference>
<organism evidence="10 12">
    <name type="scientific">Didymodactylos carnosus</name>
    <dbReference type="NCBI Taxonomy" id="1234261"/>
    <lineage>
        <taxon>Eukaryota</taxon>
        <taxon>Metazoa</taxon>
        <taxon>Spiralia</taxon>
        <taxon>Gnathifera</taxon>
        <taxon>Rotifera</taxon>
        <taxon>Eurotatoria</taxon>
        <taxon>Bdelloidea</taxon>
        <taxon>Philodinida</taxon>
        <taxon>Philodinidae</taxon>
        <taxon>Didymodactylos</taxon>
    </lineage>
</organism>
<proteinExistence type="predicted"/>
<dbReference type="Proteomes" id="UP000681722">
    <property type="component" value="Unassembled WGS sequence"/>
</dbReference>
<evidence type="ECO:0000313" key="12">
    <source>
        <dbReference type="Proteomes" id="UP000663829"/>
    </source>
</evidence>
<keyword evidence="2" id="KW-0812">Transmembrane</keyword>
<sequence length="790" mass="89934">MFGTCIKLTEQLHFIVVKLKAYTKNDEYVELLQQINLRVQFLTESHTEYLKHQDEFKSISIKQTQALNQIMNKILNEKLYIGGDYSPPKTLPPFELFEKHKDKDIYLFGEYNAKHSNWNCENRNFLSALSDRCNGYESIKLFRPPWPLYLMNLIREVNKSKRLTTNGGELKDNQEIADQLANYYEKHFSEPVFDACIFVDFKTAFDAMWWPALMKKLENLDMSVELLGAPQGSVLAALLFRLHIHFLTSYFLQITIHLFADDLTMIIKGALETRLSKNIEYPEYQAKKVLKSLEKFADDHILAMNVLKTKLRQEFKLGFLGPTNKDNPASQTGGHPALFAFKLAIEDINNRTDLFPHIKLFPIYCNTNSSVGESVIAAFKQITEHNVTGIVGEFNSLQTQAVQYVARHYKVPQISYGAASVIFTFDKSEQYPYFLRTIPDLNSELESLAGFIQVQGWKNIALLYTSDRPTYHNVLKFINATRERGINIAVRRAFISEASNEDLKDHFYKIGNSSVRIIVFIGTLKDQQQLIGSCLESAPHLSDKGYQWIGVHNSMYRTLYLNDSGDIIPKYKSWVQGFIGLQNSANVSSPIYINYSNRWFSAANDSDTPSIVLTNRRSTIPPIANFAYDACFMFAHALNRMVKSRQDPALPENRETYLKVLKNVTFDGVSGHISVNESGDRQVSVPFDILNFVNDSLVLIGSVTVDGKVSLNEDVKIVYTGGATEKPRDMPVTKIPRSALISMIFGSAVCTLVSYFDETSNVTCVLDLWFMNIGYTLIIGTLLETDEDIR</sequence>
<dbReference type="Pfam" id="PF00078">
    <property type="entry name" value="RVT_1"/>
    <property type="match status" value="1"/>
</dbReference>
<keyword evidence="4" id="KW-0297">G-protein coupled receptor</keyword>